<dbReference type="Pfam" id="PF00480">
    <property type="entry name" value="ROK"/>
    <property type="match status" value="1"/>
</dbReference>
<sequence length="302" mass="31087">MAYPATVIGVDLGGTAMKLGRYPIEGQCQQELTVPTPTPSTPSNVRAALVEAIRQLDPQAEALAIGIGTPGPADAAGRVARVAINLDGWTEVPLADWLEADLQRPVILANDANCAGLGEVWLGGGRGYRDAILLTLGTGVGGAIVLNGELFVGRTGTAAELGLITLDPAGPHCNSGNQGSLEQYASIGAVQRRFGCDPKDLGDRASQGGPEAIAAWQDYGRTLAAGLASLVYVLTPEVIILGGGISGSAAFFLPALTEELHRRVLPTSREDLQIAIAALGNEAGRVGAAKLAWDKLQALGKV</sequence>
<dbReference type="KEGG" id="syc:syc1981_c"/>
<dbReference type="eggNOG" id="COG1940">
    <property type="taxonomic scope" value="Bacteria"/>
</dbReference>
<dbReference type="SUPFAM" id="SSF53067">
    <property type="entry name" value="Actin-like ATPase domain"/>
    <property type="match status" value="1"/>
</dbReference>
<name>A0A0H3K4I5_SYNP6</name>
<evidence type="ECO:0000313" key="3">
    <source>
        <dbReference type="Proteomes" id="UP000001175"/>
    </source>
</evidence>
<dbReference type="Proteomes" id="UP000001175">
    <property type="component" value="Chromosome"/>
</dbReference>
<dbReference type="RefSeq" id="WP_011244291.1">
    <property type="nucleotide sequence ID" value="NC_006576.1"/>
</dbReference>
<evidence type="ECO:0000313" key="2">
    <source>
        <dbReference type="EMBL" id="BAD80171.1"/>
    </source>
</evidence>
<dbReference type="PANTHER" id="PTHR18964:SF149">
    <property type="entry name" value="BIFUNCTIONAL UDP-N-ACETYLGLUCOSAMINE 2-EPIMERASE_N-ACETYLMANNOSAMINE KINASE"/>
    <property type="match status" value="1"/>
</dbReference>
<gene>
    <name evidence="2" type="primary">xylR</name>
    <name evidence="2" type="ordered locus">syc1981_c</name>
</gene>
<dbReference type="Gene3D" id="3.30.420.40">
    <property type="match status" value="2"/>
</dbReference>
<evidence type="ECO:0000256" key="1">
    <source>
        <dbReference type="ARBA" id="ARBA00006479"/>
    </source>
</evidence>
<protein>
    <submittedName>
        <fullName evidence="2">Xylose repressor</fullName>
    </submittedName>
</protein>
<comment type="similarity">
    <text evidence="1">Belongs to the ROK (NagC/XylR) family.</text>
</comment>
<dbReference type="InterPro" id="IPR043129">
    <property type="entry name" value="ATPase_NBD"/>
</dbReference>
<reference evidence="2 3" key="1">
    <citation type="journal article" date="2007" name="Photosyn. Res.">
        <title>Complete nucleotide sequence of the freshwater unicellular cyanobacterium Synechococcus elongatus PCC 6301 chromosome: gene content and organization.</title>
        <authorList>
            <person name="Sugita C."/>
            <person name="Ogata K."/>
            <person name="Shikata M."/>
            <person name="Jikuya H."/>
            <person name="Takano J."/>
            <person name="Furumichi M."/>
            <person name="Kanehisa M."/>
            <person name="Omata T."/>
            <person name="Sugiura M."/>
            <person name="Sugita M."/>
        </authorList>
    </citation>
    <scope>NUCLEOTIDE SEQUENCE [LARGE SCALE GENOMIC DNA]</scope>
    <source>
        <strain evidence="3">ATCC 27144 / PCC 6301 / SAUG 1402/1</strain>
    </source>
</reference>
<dbReference type="InterPro" id="IPR000600">
    <property type="entry name" value="ROK"/>
</dbReference>
<proteinExistence type="inferred from homology"/>
<accession>A0A0H3K4I5</accession>
<dbReference type="EMBL" id="AP008231">
    <property type="protein sequence ID" value="BAD80171.1"/>
    <property type="molecule type" value="Genomic_DNA"/>
</dbReference>
<dbReference type="AlphaFoldDB" id="A0A0H3K4I5"/>
<dbReference type="PANTHER" id="PTHR18964">
    <property type="entry name" value="ROK (REPRESSOR, ORF, KINASE) FAMILY"/>
    <property type="match status" value="1"/>
</dbReference>
<organism evidence="2 3">
    <name type="scientific">Synechococcus sp. (strain ATCC 27144 / PCC 6301 / SAUG 1402/1)</name>
    <name type="common">Anacystis nidulans</name>
    <dbReference type="NCBI Taxonomy" id="269084"/>
    <lineage>
        <taxon>Bacteria</taxon>
        <taxon>Bacillati</taxon>
        <taxon>Cyanobacteriota</taxon>
        <taxon>Cyanophyceae</taxon>
        <taxon>Synechococcales</taxon>
        <taxon>Synechococcaceae</taxon>
        <taxon>Synechococcus</taxon>
    </lineage>
</organism>